<evidence type="ECO:0000256" key="1">
    <source>
        <dbReference type="ARBA" id="ARBA00008857"/>
    </source>
</evidence>
<dbReference type="InterPro" id="IPR013762">
    <property type="entry name" value="Integrase-like_cat_sf"/>
</dbReference>
<evidence type="ECO:0000256" key="9">
    <source>
        <dbReference type="ARBA" id="ARBA00049605"/>
    </source>
</evidence>
<dbReference type="GO" id="GO:0046718">
    <property type="term" value="P:symbiont entry into host cell"/>
    <property type="evidence" value="ECO:0007669"/>
    <property type="project" value="UniProtKB-KW"/>
</dbReference>
<evidence type="ECO:0000313" key="11">
    <source>
        <dbReference type="EMBL" id="DAE23671.1"/>
    </source>
</evidence>
<evidence type="ECO:0000256" key="5">
    <source>
        <dbReference type="ARBA" id="ARBA00023125"/>
    </source>
</evidence>
<evidence type="ECO:0000256" key="8">
    <source>
        <dbReference type="ARBA" id="ARBA00023296"/>
    </source>
</evidence>
<keyword evidence="3" id="KW-0808">Transferase</keyword>
<evidence type="ECO:0000256" key="6">
    <source>
        <dbReference type="ARBA" id="ARBA00023172"/>
    </source>
</evidence>
<dbReference type="InterPro" id="IPR010998">
    <property type="entry name" value="Integrase_recombinase_N"/>
</dbReference>
<feature type="domain" description="Tyr recombinase" evidence="10">
    <location>
        <begin position="228"/>
        <end position="410"/>
    </location>
</feature>
<dbReference type="GO" id="GO:0075713">
    <property type="term" value="P:establishment of integrated proviral latency"/>
    <property type="evidence" value="ECO:0007669"/>
    <property type="project" value="UniProtKB-KW"/>
</dbReference>
<keyword evidence="5" id="KW-0238">DNA-binding</keyword>
<dbReference type="Pfam" id="PF13240">
    <property type="entry name" value="Zn_Ribbon_1"/>
    <property type="match status" value="1"/>
</dbReference>
<accession>A0A8S5QWK4</accession>
<reference evidence="11" key="1">
    <citation type="journal article" date="2021" name="Proc. Natl. Acad. Sci. U.S.A.">
        <title>A Catalog of Tens of Thousands of Viruses from Human Metagenomes Reveals Hidden Associations with Chronic Diseases.</title>
        <authorList>
            <person name="Tisza M.J."/>
            <person name="Buck C.B."/>
        </authorList>
    </citation>
    <scope>NUCLEOTIDE SEQUENCE</scope>
    <source>
        <strain evidence="11">Ctcj91</strain>
    </source>
</reference>
<protein>
    <recommendedName>
        <fullName evidence="2">Integrase</fullName>
    </recommendedName>
</protein>
<evidence type="ECO:0000256" key="3">
    <source>
        <dbReference type="ARBA" id="ARBA00022679"/>
    </source>
</evidence>
<comment type="similarity">
    <text evidence="1">Belongs to the 'phage' integrase family.</text>
</comment>
<evidence type="ECO:0000256" key="2">
    <source>
        <dbReference type="ARBA" id="ARBA00016082"/>
    </source>
</evidence>
<evidence type="ECO:0000259" key="10">
    <source>
        <dbReference type="PROSITE" id="PS51898"/>
    </source>
</evidence>
<keyword evidence="8" id="KW-1160">Virus entry into host cell</keyword>
<dbReference type="Pfam" id="PF00589">
    <property type="entry name" value="Phage_integrase"/>
    <property type="match status" value="1"/>
</dbReference>
<evidence type="ECO:0000256" key="7">
    <source>
        <dbReference type="ARBA" id="ARBA00023195"/>
    </source>
</evidence>
<name>A0A8S5QWK4_9CAUD</name>
<organism evidence="11">
    <name type="scientific">Siphoviridae sp. ctcj91</name>
    <dbReference type="NCBI Taxonomy" id="2826395"/>
    <lineage>
        <taxon>Viruses</taxon>
        <taxon>Duplodnaviria</taxon>
        <taxon>Heunggongvirae</taxon>
        <taxon>Uroviricota</taxon>
        <taxon>Caudoviricetes</taxon>
    </lineage>
</organism>
<dbReference type="GO" id="GO:0015074">
    <property type="term" value="P:DNA integration"/>
    <property type="evidence" value="ECO:0007669"/>
    <property type="project" value="UniProtKB-KW"/>
</dbReference>
<evidence type="ECO:0000256" key="4">
    <source>
        <dbReference type="ARBA" id="ARBA00022908"/>
    </source>
</evidence>
<dbReference type="CDD" id="cd00397">
    <property type="entry name" value="DNA_BRE_C"/>
    <property type="match status" value="1"/>
</dbReference>
<dbReference type="Gene3D" id="1.10.443.10">
    <property type="entry name" value="Intergrase catalytic core"/>
    <property type="match status" value="1"/>
</dbReference>
<dbReference type="InterPro" id="IPR026870">
    <property type="entry name" value="Zinc_ribbon_dom"/>
</dbReference>
<dbReference type="PANTHER" id="PTHR30629:SF2">
    <property type="entry name" value="PROPHAGE INTEGRASE INTS-RELATED"/>
    <property type="match status" value="1"/>
</dbReference>
<dbReference type="GO" id="GO:0003677">
    <property type="term" value="F:DNA binding"/>
    <property type="evidence" value="ECO:0007669"/>
    <property type="project" value="UniProtKB-KW"/>
</dbReference>
<keyword evidence="6" id="KW-0233">DNA recombination</keyword>
<dbReference type="EMBL" id="BK015758">
    <property type="protein sequence ID" value="DAE23671.1"/>
    <property type="molecule type" value="Genomic_DNA"/>
</dbReference>
<dbReference type="PANTHER" id="PTHR30629">
    <property type="entry name" value="PROPHAGE INTEGRASE"/>
    <property type="match status" value="1"/>
</dbReference>
<keyword evidence="4" id="KW-0229">DNA integration</keyword>
<comment type="function">
    <text evidence="9">Integrase is necessary for integration of the phage into the host genome by site-specific recombination. In conjunction with excisionase, integrase is also necessary for excision of the prophage from the host genome.</text>
</comment>
<dbReference type="GO" id="GO:0006310">
    <property type="term" value="P:DNA recombination"/>
    <property type="evidence" value="ECO:0007669"/>
    <property type="project" value="UniProtKB-KW"/>
</dbReference>
<dbReference type="GO" id="GO:0044826">
    <property type="term" value="P:viral genome integration into host DNA"/>
    <property type="evidence" value="ECO:0007669"/>
    <property type="project" value="UniProtKB-KW"/>
</dbReference>
<dbReference type="Gene3D" id="1.10.150.130">
    <property type="match status" value="1"/>
</dbReference>
<dbReference type="GO" id="GO:0016740">
    <property type="term" value="F:transferase activity"/>
    <property type="evidence" value="ECO:0007669"/>
    <property type="project" value="UniProtKB-KW"/>
</dbReference>
<dbReference type="InterPro" id="IPR011010">
    <property type="entry name" value="DNA_brk_join_enz"/>
</dbReference>
<sequence>MLIKCPECELQVSDKATFCPHCGYPMQPDVRPRKPRSKNNKRRRLPNGFGQISEIKNRNLRNPFRAMVTVGKTPEGKPICKPLKPESYFPTYNDAYAALVEYNKNPYDLEPAITAKELYEKWTEEYFKTLKNDSSARAVDSAWAYCSSVYDMRVMDIRARHVKGCMDEGVAIVKGKEQKPSASMKNKIKSLFNLMLDYALEYEIVKQNYARTFTLTDETIKEIQTVKKEHIPFSDDEMKLLWEHVDDKYCVDVLLIQCYSGWRPQELGLIELSNVDLSKWIFTGGMKTEAGEDRTVPIHPRIQSLVERKYREAEKLGSKYLFNYVDPDSRQKNIKLTYNRYQRVFSRIRDELNLNPEHRPHDGRKHFVTMAKKYGVDEYAIKYMVGHKITDITEKVYTAREFDWLREEIEKIK</sequence>
<dbReference type="SUPFAM" id="SSF56349">
    <property type="entry name" value="DNA breaking-rejoining enzymes"/>
    <property type="match status" value="1"/>
</dbReference>
<proteinExistence type="inferred from homology"/>
<dbReference type="InterPro" id="IPR002104">
    <property type="entry name" value="Integrase_catalytic"/>
</dbReference>
<keyword evidence="7" id="KW-1179">Viral genome integration</keyword>
<dbReference type="PROSITE" id="PS51898">
    <property type="entry name" value="TYR_RECOMBINASE"/>
    <property type="match status" value="1"/>
</dbReference>
<dbReference type="InterPro" id="IPR050808">
    <property type="entry name" value="Phage_Integrase"/>
</dbReference>